<reference evidence="1" key="1">
    <citation type="journal article" date="2015" name="Nature">
        <title>Complex archaea that bridge the gap between prokaryotes and eukaryotes.</title>
        <authorList>
            <person name="Spang A."/>
            <person name="Saw J.H."/>
            <person name="Jorgensen S.L."/>
            <person name="Zaremba-Niedzwiedzka K."/>
            <person name="Martijn J."/>
            <person name="Lind A.E."/>
            <person name="van Eijk R."/>
            <person name="Schleper C."/>
            <person name="Guy L."/>
            <person name="Ettema T.J."/>
        </authorList>
    </citation>
    <scope>NUCLEOTIDE SEQUENCE</scope>
</reference>
<sequence length="494" mass="52289">MNRLFQRSLISTAVLGVCLGSAVSFASSHREAPFITKAPKVDGTDFYMFRSYEIGRENTVTLIANYLPLQDAYGGPNYFDLDQDAIYEIHIDNSGNAQEDITFQFKFTDVEQDLQLAVGDSGATEQVSVPLKNIGGIGPGPGDTGSVQMTQTYEVSVIRGDRRTGTAEKMMNTLDGSNTFIKPVDNIGGKSFSDYQGYAEEHIYAGAFSGCNGDVRVFAGQRQEAFAVNLGEIFDLVNTNPLGPRNAETNDLADKNVTSLALEVPISCLTGVAANSAGQPVLGGWTTASLRQGRVLNPQPMADGTGASVSGGAYTQVSRLGMPLVNEVVIGLKDKDAFNASQPMDDGQFATYVTNPTLPELLEILFAGTAVAPNMFPRTDLVTAFLEGVPGVNMPVGVTGSEMLRLNPAIEVTAFGMQNDLGVLGGDNAGFPNGRRPIDDVVDASLRVAMGALISDATVAPNNTAPFTDGVQVDPANLMVSFPYLNTPLPGAPN</sequence>
<evidence type="ECO:0000313" key="1">
    <source>
        <dbReference type="EMBL" id="KKN52762.1"/>
    </source>
</evidence>
<gene>
    <name evidence="1" type="ORF">LCGC14_0609260</name>
</gene>
<dbReference type="EMBL" id="LAZR01001005">
    <property type="protein sequence ID" value="KKN52762.1"/>
    <property type="molecule type" value="Genomic_DNA"/>
</dbReference>
<organism evidence="1">
    <name type="scientific">marine sediment metagenome</name>
    <dbReference type="NCBI Taxonomy" id="412755"/>
    <lineage>
        <taxon>unclassified sequences</taxon>
        <taxon>metagenomes</taxon>
        <taxon>ecological metagenomes</taxon>
    </lineage>
</organism>
<comment type="caution">
    <text evidence="1">The sequence shown here is derived from an EMBL/GenBank/DDBJ whole genome shotgun (WGS) entry which is preliminary data.</text>
</comment>
<dbReference type="Pfam" id="PF14224">
    <property type="entry name" value="DUF4331"/>
    <property type="match status" value="1"/>
</dbReference>
<dbReference type="AlphaFoldDB" id="A0A0F9RSG2"/>
<protein>
    <recommendedName>
        <fullName evidence="2">DUF4331 domain-containing protein</fullName>
    </recommendedName>
</protein>
<accession>A0A0F9RSG2</accession>
<name>A0A0F9RSG2_9ZZZZ</name>
<dbReference type="InterPro" id="IPR025566">
    <property type="entry name" value="DUF4331"/>
</dbReference>
<evidence type="ECO:0008006" key="2">
    <source>
        <dbReference type="Google" id="ProtNLM"/>
    </source>
</evidence>
<proteinExistence type="predicted"/>